<dbReference type="KEGG" id="pox:MB84_31120"/>
<organism evidence="1 2">
    <name type="scientific">Pandoraea oxalativorans</name>
    <dbReference type="NCBI Taxonomy" id="573737"/>
    <lineage>
        <taxon>Bacteria</taxon>
        <taxon>Pseudomonadati</taxon>
        <taxon>Pseudomonadota</taxon>
        <taxon>Betaproteobacteria</taxon>
        <taxon>Burkholderiales</taxon>
        <taxon>Burkholderiaceae</taxon>
        <taxon>Pandoraea</taxon>
    </lineage>
</organism>
<dbReference type="EMBL" id="CP011253">
    <property type="protein sequence ID" value="ANJ87123.1"/>
    <property type="molecule type" value="Genomic_DNA"/>
</dbReference>
<gene>
    <name evidence="1" type="ORF">MB84_31120</name>
</gene>
<dbReference type="Proteomes" id="UP000035050">
    <property type="component" value="Chromosome"/>
</dbReference>
<evidence type="ECO:0000313" key="1">
    <source>
        <dbReference type="EMBL" id="ANJ87123.1"/>
    </source>
</evidence>
<reference evidence="1" key="1">
    <citation type="submission" date="2016-06" db="EMBL/GenBank/DDBJ databases">
        <title>Pandoraea oxalativorans DSM 23570 Genome Sequencing.</title>
        <authorList>
            <person name="Ee R."/>
            <person name="Lim Y.-L."/>
            <person name="Yong D."/>
            <person name="Yin W.-F."/>
            <person name="Chan K.-G."/>
        </authorList>
    </citation>
    <scope>NUCLEOTIDE SEQUENCE</scope>
    <source>
        <strain evidence="1">DSM 23570</strain>
    </source>
</reference>
<protein>
    <submittedName>
        <fullName evidence="1">Uncharacterized protein</fullName>
    </submittedName>
</protein>
<proteinExistence type="predicted"/>
<name>A0A192B1N4_9BURK</name>
<dbReference type="AlphaFoldDB" id="A0A192B1N4"/>
<evidence type="ECO:0000313" key="2">
    <source>
        <dbReference type="Proteomes" id="UP000035050"/>
    </source>
</evidence>
<keyword evidence="2" id="KW-1185">Reference proteome</keyword>
<accession>A0A192B1N4</accession>
<sequence length="61" mass="6243">MAAAVTIGVSAAIIGSTVASLPPSCVSTIVNNVAYQRCGSTWYQPVYSGTTVQFVVVTAPH</sequence>